<dbReference type="RefSeq" id="WP_153498503.1">
    <property type="nucleotide sequence ID" value="NZ_WIRE01000001.1"/>
</dbReference>
<feature type="transmembrane region" description="Helical" evidence="1">
    <location>
        <begin position="17"/>
        <end position="36"/>
    </location>
</feature>
<evidence type="ECO:0000313" key="3">
    <source>
        <dbReference type="Proteomes" id="UP000469421"/>
    </source>
</evidence>
<dbReference type="EMBL" id="WIRE01000001">
    <property type="protein sequence ID" value="MQX51708.1"/>
    <property type="molecule type" value="Genomic_DNA"/>
</dbReference>
<evidence type="ECO:0000313" key="2">
    <source>
        <dbReference type="EMBL" id="MQX51708.1"/>
    </source>
</evidence>
<keyword evidence="1" id="KW-1133">Transmembrane helix</keyword>
<keyword evidence="1" id="KW-0472">Membrane</keyword>
<name>A0A6N7LNS6_9GAMM</name>
<protein>
    <submittedName>
        <fullName evidence="2">Uncharacterized protein</fullName>
    </submittedName>
</protein>
<proteinExistence type="predicted"/>
<gene>
    <name evidence="2" type="ORF">GFN93_00515</name>
</gene>
<dbReference type="InterPro" id="IPR029787">
    <property type="entry name" value="Nucleotide_cyclase"/>
</dbReference>
<evidence type="ECO:0000256" key="1">
    <source>
        <dbReference type="SAM" id="Phobius"/>
    </source>
</evidence>
<dbReference type="SUPFAM" id="SSF55073">
    <property type="entry name" value="Nucleotide cyclase"/>
    <property type="match status" value="1"/>
</dbReference>
<dbReference type="Gene3D" id="3.30.70.1230">
    <property type="entry name" value="Nucleotide cyclase"/>
    <property type="match status" value="1"/>
</dbReference>
<reference evidence="2 3" key="1">
    <citation type="submission" date="2019-10" db="EMBL/GenBank/DDBJ databases">
        <title>Alcanivorax sp.PA15-N-34 draft genome sequence.</title>
        <authorList>
            <person name="Liao X."/>
            <person name="Shao Z."/>
        </authorList>
    </citation>
    <scope>NUCLEOTIDE SEQUENCE [LARGE SCALE GENOMIC DNA]</scope>
    <source>
        <strain evidence="2 3">PA15-N-34</strain>
    </source>
</reference>
<dbReference type="AlphaFoldDB" id="A0A6N7LNS6"/>
<organism evidence="2 3">
    <name type="scientific">Alcanivorax sediminis</name>
    <dbReference type="NCBI Taxonomy" id="2663008"/>
    <lineage>
        <taxon>Bacteria</taxon>
        <taxon>Pseudomonadati</taxon>
        <taxon>Pseudomonadota</taxon>
        <taxon>Gammaproteobacteria</taxon>
        <taxon>Oceanospirillales</taxon>
        <taxon>Alcanivoracaceae</taxon>
        <taxon>Alcanivorax</taxon>
    </lineage>
</organism>
<keyword evidence="3" id="KW-1185">Reference proteome</keyword>
<keyword evidence="1" id="KW-0812">Transmembrane</keyword>
<sequence length="398" mass="43458">MSLWEQWRPWIGRQQTLLRELILMLLAMLVVGIYFLEHYSASLEQEREVQLKALAEQTARRAAEALASEDSISINLIGRETVALGPVAGVRFLNPEEVQVGLTGVNDSDLLVTVPVALPDGELAGTLTLLGDQSEAPRQQIEAGFVLAVLCVLLLRLAFTLVRERLAPPAPAPAETVTVPFEPVPNVAPVAPLVTEVLPAAPIDPERIQAQLRLSIVNFDAIRQRYTEQAVEEVLTDYQRMLNRAVAIYGGQVSQPIGRQAGVAFCQLPVSQAAFAALCAGLLFLRVVRLQAPLRKQQGKVPLEFKALMTIDKDTDESWSLCLAGVPGRLQVPESQLASTELDVKALYQPDRAQVAVAGDHKVRLQPVEQLAHRYQALLRTQAETLVSEDEGGSGPSR</sequence>
<comment type="caution">
    <text evidence="2">The sequence shown here is derived from an EMBL/GenBank/DDBJ whole genome shotgun (WGS) entry which is preliminary data.</text>
</comment>
<accession>A0A6N7LNS6</accession>
<dbReference type="Proteomes" id="UP000469421">
    <property type="component" value="Unassembled WGS sequence"/>
</dbReference>